<dbReference type="InterPro" id="IPR017853">
    <property type="entry name" value="GH"/>
</dbReference>
<evidence type="ECO:0000256" key="6">
    <source>
        <dbReference type="RuleBase" id="RU361209"/>
    </source>
</evidence>
<comment type="function">
    <text evidence="6">Splits internally a 1,3-beta-glucan molecule and transfers the newly generated reducing end (the donor) to the non-reducing end of another 1,3-beta-glucan molecule (the acceptor) forming a 1,3-beta linkage, resulting in the elongation of 1,3-beta-glucan chains in the cell wall.</text>
</comment>
<name>A0ABR0T860_AURPU</name>
<evidence type="ECO:0000256" key="4">
    <source>
        <dbReference type="ARBA" id="ARBA00023157"/>
    </source>
</evidence>
<reference evidence="7 8" key="1">
    <citation type="submission" date="2023-11" db="EMBL/GenBank/DDBJ databases">
        <title>Draft genome sequence and annotation of the polyextremotolerant black yeast-like fungus Aureobasidium pullulans NRRL 62042.</title>
        <authorList>
            <person name="Dielentheis-Frenken M.R.E."/>
            <person name="Wibberg D."/>
            <person name="Blank L.M."/>
            <person name="Tiso T."/>
        </authorList>
    </citation>
    <scope>NUCLEOTIDE SEQUENCE [LARGE SCALE GENOMIC DNA]</scope>
    <source>
        <strain evidence="7 8">NRRL 62042</strain>
    </source>
</reference>
<dbReference type="PANTHER" id="PTHR31468:SF2">
    <property type="entry name" value="1,3-BETA-GLUCANOSYLTRANSFERASE GAS1"/>
    <property type="match status" value="1"/>
</dbReference>
<keyword evidence="6" id="KW-0336">GPI-anchor</keyword>
<protein>
    <recommendedName>
        <fullName evidence="6">1,3-beta-glucanosyltransferase</fullName>
        <ecNumber evidence="6">2.4.1.-</ecNumber>
    </recommendedName>
</protein>
<keyword evidence="8" id="KW-1185">Reference proteome</keyword>
<keyword evidence="6" id="KW-0449">Lipoprotein</keyword>
<evidence type="ECO:0000256" key="5">
    <source>
        <dbReference type="ARBA" id="ARBA00023180"/>
    </source>
</evidence>
<accession>A0ABR0T860</accession>
<dbReference type="Gene3D" id="3.20.20.80">
    <property type="entry name" value="Glycosidases"/>
    <property type="match status" value="1"/>
</dbReference>
<evidence type="ECO:0000256" key="1">
    <source>
        <dbReference type="ARBA" id="ARBA00004609"/>
    </source>
</evidence>
<evidence type="ECO:0000313" key="8">
    <source>
        <dbReference type="Proteomes" id="UP001341245"/>
    </source>
</evidence>
<dbReference type="EMBL" id="JASGXD010000018">
    <property type="protein sequence ID" value="KAK6000292.1"/>
    <property type="molecule type" value="Genomic_DNA"/>
</dbReference>
<proteinExistence type="inferred from homology"/>
<keyword evidence="3" id="KW-0732">Signal</keyword>
<organism evidence="7 8">
    <name type="scientific">Aureobasidium pullulans</name>
    <name type="common">Black yeast</name>
    <name type="synonym">Pullularia pullulans</name>
    <dbReference type="NCBI Taxonomy" id="5580"/>
    <lineage>
        <taxon>Eukaryota</taxon>
        <taxon>Fungi</taxon>
        <taxon>Dikarya</taxon>
        <taxon>Ascomycota</taxon>
        <taxon>Pezizomycotina</taxon>
        <taxon>Dothideomycetes</taxon>
        <taxon>Dothideomycetidae</taxon>
        <taxon>Dothideales</taxon>
        <taxon>Saccotheciaceae</taxon>
        <taxon>Aureobasidium</taxon>
    </lineage>
</organism>
<keyword evidence="5" id="KW-0325">Glycoprotein</keyword>
<keyword evidence="6" id="KW-0808">Transferase</keyword>
<comment type="caution">
    <text evidence="7">The sequence shown here is derived from an EMBL/GenBank/DDBJ whole genome shotgun (WGS) entry which is preliminary data.</text>
</comment>
<gene>
    <name evidence="7" type="ORF">QM012_003924</name>
</gene>
<keyword evidence="4" id="KW-1015">Disulfide bond</keyword>
<dbReference type="PANTHER" id="PTHR31468">
    <property type="entry name" value="1,3-BETA-GLUCANOSYLTRANSFERASE GAS1"/>
    <property type="match status" value="1"/>
</dbReference>
<comment type="subcellular location">
    <subcellularLocation>
        <location evidence="1 6">Cell membrane</location>
        <topology evidence="1 6">Lipid-anchor</topology>
        <topology evidence="1 6">GPI-anchor</topology>
    </subcellularLocation>
</comment>
<dbReference type="SUPFAM" id="SSF51445">
    <property type="entry name" value="(Trans)glycosidases"/>
    <property type="match status" value="1"/>
</dbReference>
<dbReference type="EC" id="2.4.1.-" evidence="6"/>
<evidence type="ECO:0000256" key="2">
    <source>
        <dbReference type="ARBA" id="ARBA00007528"/>
    </source>
</evidence>
<evidence type="ECO:0000256" key="3">
    <source>
        <dbReference type="ARBA" id="ARBA00022729"/>
    </source>
</evidence>
<dbReference type="InterPro" id="IPR004886">
    <property type="entry name" value="Glucanosyltransferase"/>
</dbReference>
<sequence>MVIIEPSSTPVNIRGRYLWKGDGRFFVRGVVYQPRGEQQGGGINDPISDDRILELEQNVELFKELGINTLYIYSIDNERSHDKAMKLLEEAGIYVVAGVSTPFCCINRSTPYESYNTANVSCFLRTAGMMAGYANTLGIIAANSVVNHSDSLHATPVMKAVVRDLKRFLLFRNKSKGTRVLPVGYSPSSAVHINHSGFLEYLYFGYEEETIDFLALPNWGWVGANSNMHMSGWNALINRYENFAMPAFLSEYGANTHQPRQLTESNALYSDPMTRVFSGGCIYEFADSANNYGLVAMPGSDETRWFQKFRNTEKKVFETRTTDQGNFYIYHDFANYRAALAGTTEYDPSWDVMERQAADRRKTNTAQMTWPWDPRYEMPGTCIDWDNVEELVGH</sequence>
<keyword evidence="6" id="KW-0472">Membrane</keyword>
<evidence type="ECO:0000313" key="7">
    <source>
        <dbReference type="EMBL" id="KAK6000292.1"/>
    </source>
</evidence>
<dbReference type="Pfam" id="PF03198">
    <property type="entry name" value="Glyco_hydro_72"/>
    <property type="match status" value="1"/>
</dbReference>
<dbReference type="Proteomes" id="UP001341245">
    <property type="component" value="Unassembled WGS sequence"/>
</dbReference>
<comment type="similarity">
    <text evidence="2 6">Belongs to the glycosyl hydrolase 72 family.</text>
</comment>